<keyword evidence="1" id="KW-0175">Coiled coil</keyword>
<dbReference type="GO" id="GO:0043709">
    <property type="term" value="P:cell adhesion involved in single-species biofilm formation"/>
    <property type="evidence" value="ECO:0007669"/>
    <property type="project" value="TreeGrafter"/>
</dbReference>
<dbReference type="CDD" id="cd01949">
    <property type="entry name" value="GGDEF"/>
    <property type="match status" value="1"/>
</dbReference>
<name>A0A160F500_9BACL</name>
<dbReference type="SMART" id="SM00267">
    <property type="entry name" value="GGDEF"/>
    <property type="match status" value="1"/>
</dbReference>
<dbReference type="KEGG" id="aamy:GFC30_2307"/>
<dbReference type="PROSITE" id="PS50113">
    <property type="entry name" value="PAC"/>
    <property type="match status" value="1"/>
</dbReference>
<gene>
    <name evidence="4" type="ORF">GFC30_2307</name>
</gene>
<feature type="domain" description="PAC" evidence="2">
    <location>
        <begin position="1"/>
        <end position="31"/>
    </location>
</feature>
<dbReference type="InterPro" id="IPR000160">
    <property type="entry name" value="GGDEF_dom"/>
</dbReference>
<dbReference type="RefSeq" id="WP_084256325.1">
    <property type="nucleotide sequence ID" value="NZ_CP015438.1"/>
</dbReference>
<evidence type="ECO:0000313" key="4">
    <source>
        <dbReference type="EMBL" id="ANB61557.1"/>
    </source>
</evidence>
<reference evidence="4 5" key="1">
    <citation type="journal article" date="2006" name="Syst. Appl. Microbiol.">
        <title>Anoxybacillus amylolyticus sp. nov., a thermophilic amylase producing bacterium isolated from Mount Rittmann (Antarctica).</title>
        <authorList>
            <person name="Poli A."/>
            <person name="Esposito E."/>
            <person name="Lama L."/>
            <person name="Orlando P."/>
            <person name="Nicolaus G."/>
            <person name="de Appolonia F."/>
            <person name="Gambacorta A."/>
            <person name="Nicolaus B."/>
        </authorList>
    </citation>
    <scope>NUCLEOTIDE SEQUENCE [LARGE SCALE GENOMIC DNA]</scope>
    <source>
        <strain evidence="4 5">DSM 15939</strain>
    </source>
</reference>
<evidence type="ECO:0000259" key="3">
    <source>
        <dbReference type="PROSITE" id="PS50887"/>
    </source>
</evidence>
<dbReference type="SUPFAM" id="SSF55073">
    <property type="entry name" value="Nucleotide cyclase"/>
    <property type="match status" value="1"/>
</dbReference>
<dbReference type="InterPro" id="IPR000700">
    <property type="entry name" value="PAS-assoc_C"/>
</dbReference>
<dbReference type="PATRIC" id="fig|294699.3.peg.2387"/>
<dbReference type="EMBL" id="CP015438">
    <property type="protein sequence ID" value="ANB61557.1"/>
    <property type="molecule type" value="Genomic_DNA"/>
</dbReference>
<keyword evidence="5" id="KW-1185">Reference proteome</keyword>
<dbReference type="PROSITE" id="PS50887">
    <property type="entry name" value="GGDEF"/>
    <property type="match status" value="1"/>
</dbReference>
<evidence type="ECO:0000259" key="2">
    <source>
        <dbReference type="PROSITE" id="PS50113"/>
    </source>
</evidence>
<dbReference type="PANTHER" id="PTHR45138">
    <property type="entry name" value="REGULATORY COMPONENTS OF SENSORY TRANSDUCTION SYSTEM"/>
    <property type="match status" value="1"/>
</dbReference>
<organism evidence="4 5">
    <name type="scientific">Anoxybacteroides amylolyticum</name>
    <dbReference type="NCBI Taxonomy" id="294699"/>
    <lineage>
        <taxon>Bacteria</taxon>
        <taxon>Bacillati</taxon>
        <taxon>Bacillota</taxon>
        <taxon>Bacilli</taxon>
        <taxon>Bacillales</taxon>
        <taxon>Anoxybacillaceae</taxon>
        <taxon>Anoxybacteroides</taxon>
    </lineage>
</organism>
<protein>
    <submittedName>
        <fullName evidence="4">Diguanylate cyclase domain protein</fullName>
    </submittedName>
</protein>
<dbReference type="InterPro" id="IPR050469">
    <property type="entry name" value="Diguanylate_Cyclase"/>
</dbReference>
<dbReference type="AlphaFoldDB" id="A0A160F500"/>
<sequence length="208" mass="23346">MTARNLRNKKSVLAVARDITKRKEAEEQLKKANDLLQRISSLDGLTGIYNRRTFDDYLSREWRLAARNKTPISLIMLDIDFFKSFNDTYGHQRGDECLQQVAKTLEQTLKRPTDLVARYGGEEFAVILPSTDLNGAYTVAEQLRKNVEALHIPHAGSLISRYVTISLGVATMKPASASDDGKQLIALADEGLYKAKQNGRNRVGTSFR</sequence>
<dbReference type="OrthoDB" id="9759607at2"/>
<dbReference type="GO" id="GO:0052621">
    <property type="term" value="F:diguanylate cyclase activity"/>
    <property type="evidence" value="ECO:0007669"/>
    <property type="project" value="TreeGrafter"/>
</dbReference>
<evidence type="ECO:0000313" key="5">
    <source>
        <dbReference type="Proteomes" id="UP000076865"/>
    </source>
</evidence>
<proteinExistence type="predicted"/>
<dbReference type="PANTHER" id="PTHR45138:SF9">
    <property type="entry name" value="DIGUANYLATE CYCLASE DGCM-RELATED"/>
    <property type="match status" value="1"/>
</dbReference>
<accession>A0A160F500</accession>
<feature type="domain" description="GGDEF" evidence="3">
    <location>
        <begin position="70"/>
        <end position="208"/>
    </location>
</feature>
<dbReference type="Proteomes" id="UP000076865">
    <property type="component" value="Chromosome"/>
</dbReference>
<evidence type="ECO:0000256" key="1">
    <source>
        <dbReference type="SAM" id="Coils"/>
    </source>
</evidence>
<dbReference type="InterPro" id="IPR029787">
    <property type="entry name" value="Nucleotide_cyclase"/>
</dbReference>
<dbReference type="Pfam" id="PF00990">
    <property type="entry name" value="GGDEF"/>
    <property type="match status" value="1"/>
</dbReference>
<dbReference type="GO" id="GO:1902201">
    <property type="term" value="P:negative regulation of bacterial-type flagellum-dependent cell motility"/>
    <property type="evidence" value="ECO:0007669"/>
    <property type="project" value="TreeGrafter"/>
</dbReference>
<feature type="coiled-coil region" evidence="1">
    <location>
        <begin position="15"/>
        <end position="42"/>
    </location>
</feature>
<dbReference type="FunFam" id="3.30.70.270:FF:000001">
    <property type="entry name" value="Diguanylate cyclase domain protein"/>
    <property type="match status" value="1"/>
</dbReference>
<dbReference type="GO" id="GO:0005886">
    <property type="term" value="C:plasma membrane"/>
    <property type="evidence" value="ECO:0007669"/>
    <property type="project" value="TreeGrafter"/>
</dbReference>
<dbReference type="NCBIfam" id="TIGR00254">
    <property type="entry name" value="GGDEF"/>
    <property type="match status" value="1"/>
</dbReference>
<dbReference type="Gene3D" id="3.30.70.270">
    <property type="match status" value="1"/>
</dbReference>
<dbReference type="InterPro" id="IPR043128">
    <property type="entry name" value="Rev_trsase/Diguanyl_cyclase"/>
</dbReference>